<organism evidence="3 4">
    <name type="scientific">Coemansia javaensis</name>
    <dbReference type="NCBI Taxonomy" id="2761396"/>
    <lineage>
        <taxon>Eukaryota</taxon>
        <taxon>Fungi</taxon>
        <taxon>Fungi incertae sedis</taxon>
        <taxon>Zoopagomycota</taxon>
        <taxon>Kickxellomycotina</taxon>
        <taxon>Kickxellomycetes</taxon>
        <taxon>Kickxellales</taxon>
        <taxon>Kickxellaceae</taxon>
        <taxon>Coemansia</taxon>
    </lineage>
</organism>
<dbReference type="EMBL" id="JANBUL010000304">
    <property type="protein sequence ID" value="KAJ2777233.1"/>
    <property type="molecule type" value="Genomic_DNA"/>
</dbReference>
<dbReference type="OrthoDB" id="5596795at2759"/>
<keyword evidence="1" id="KW-0175">Coiled coil</keyword>
<proteinExistence type="predicted"/>
<dbReference type="AlphaFoldDB" id="A0A9W8H348"/>
<accession>A0A9W8H348</accession>
<protein>
    <submittedName>
        <fullName evidence="3">Uncharacterized protein</fullName>
    </submittedName>
</protein>
<sequence length="131" mass="14118">MKLAVLAILSAAAASAVPNRGIGAVNAAVLSGNPVINSPNAGIPVNAVPLQNTNYQADWNRLNDAVNMDNDAINQQRNILNLLERSDAQLESLRGSSVDHLHDVHNNAIKSQRQALEKLQDALNKLHQARF</sequence>
<feature type="chain" id="PRO_5040768789" evidence="2">
    <location>
        <begin position="17"/>
        <end position="131"/>
    </location>
</feature>
<evidence type="ECO:0000256" key="2">
    <source>
        <dbReference type="SAM" id="SignalP"/>
    </source>
</evidence>
<keyword evidence="4" id="KW-1185">Reference proteome</keyword>
<evidence type="ECO:0000313" key="3">
    <source>
        <dbReference type="EMBL" id="KAJ2777233.1"/>
    </source>
</evidence>
<gene>
    <name evidence="3" type="ORF">H4R18_005262</name>
</gene>
<feature type="signal peptide" evidence="2">
    <location>
        <begin position="1"/>
        <end position="16"/>
    </location>
</feature>
<keyword evidence="2" id="KW-0732">Signal</keyword>
<comment type="caution">
    <text evidence="3">The sequence shown here is derived from an EMBL/GenBank/DDBJ whole genome shotgun (WGS) entry which is preliminary data.</text>
</comment>
<evidence type="ECO:0000256" key="1">
    <source>
        <dbReference type="SAM" id="Coils"/>
    </source>
</evidence>
<feature type="coiled-coil region" evidence="1">
    <location>
        <begin position="102"/>
        <end position="129"/>
    </location>
</feature>
<reference evidence="3" key="1">
    <citation type="submission" date="2022-07" db="EMBL/GenBank/DDBJ databases">
        <title>Phylogenomic reconstructions and comparative analyses of Kickxellomycotina fungi.</title>
        <authorList>
            <person name="Reynolds N.K."/>
            <person name="Stajich J.E."/>
            <person name="Barry K."/>
            <person name="Grigoriev I.V."/>
            <person name="Crous P."/>
            <person name="Smith M.E."/>
        </authorList>
    </citation>
    <scope>NUCLEOTIDE SEQUENCE</scope>
    <source>
        <strain evidence="3">NBRC 105414</strain>
    </source>
</reference>
<dbReference type="Proteomes" id="UP001140217">
    <property type="component" value="Unassembled WGS sequence"/>
</dbReference>
<name>A0A9W8H348_9FUNG</name>
<evidence type="ECO:0000313" key="4">
    <source>
        <dbReference type="Proteomes" id="UP001140217"/>
    </source>
</evidence>